<organism evidence="10 11">
    <name type="scientific">Raoultibacter timonensis</name>
    <dbReference type="NCBI Taxonomy" id="1907662"/>
    <lineage>
        <taxon>Bacteria</taxon>
        <taxon>Bacillati</taxon>
        <taxon>Actinomycetota</taxon>
        <taxon>Coriobacteriia</taxon>
        <taxon>Eggerthellales</taxon>
        <taxon>Eggerthellaceae</taxon>
        <taxon>Raoultibacter</taxon>
    </lineage>
</organism>
<dbReference type="SMART" id="SM00862">
    <property type="entry name" value="Trans_reg_C"/>
    <property type="match status" value="1"/>
</dbReference>
<gene>
    <name evidence="10" type="ORF">CE91St30_11690</name>
</gene>
<dbReference type="InterPro" id="IPR036388">
    <property type="entry name" value="WH-like_DNA-bd_sf"/>
</dbReference>
<dbReference type="Proteomes" id="UP001320544">
    <property type="component" value="Chromosome"/>
</dbReference>
<dbReference type="EMBL" id="AP025564">
    <property type="protein sequence ID" value="BDE95836.1"/>
    <property type="molecule type" value="Genomic_DNA"/>
</dbReference>
<feature type="domain" description="OmpR/PhoB-type" evidence="9">
    <location>
        <begin position="135"/>
        <end position="234"/>
    </location>
</feature>
<dbReference type="InterPro" id="IPR016032">
    <property type="entry name" value="Sig_transdc_resp-reg_C-effctor"/>
</dbReference>
<evidence type="ECO:0000256" key="4">
    <source>
        <dbReference type="ARBA" id="ARBA00023125"/>
    </source>
</evidence>
<evidence type="ECO:0000313" key="10">
    <source>
        <dbReference type="EMBL" id="BDE95836.1"/>
    </source>
</evidence>
<dbReference type="GO" id="GO:0003677">
    <property type="term" value="F:DNA binding"/>
    <property type="evidence" value="ECO:0007669"/>
    <property type="project" value="UniProtKB-KW"/>
</dbReference>
<evidence type="ECO:0000259" key="8">
    <source>
        <dbReference type="PROSITE" id="PS50110"/>
    </source>
</evidence>
<dbReference type="InterPro" id="IPR011006">
    <property type="entry name" value="CheY-like_superfamily"/>
</dbReference>
<dbReference type="Gene3D" id="3.40.50.2300">
    <property type="match status" value="1"/>
</dbReference>
<dbReference type="InterPro" id="IPR039420">
    <property type="entry name" value="WalR-like"/>
</dbReference>
<sequence>MTKIMLIDDDESLQVLIGQIAERDGYEYCCAANGAEGLSMLRAERPDFLILDVMLPDTNGYDICETIRGEGRKIPIMFLSAKGDIVDKSIGFKMGADDYLVKPFQPEELSLRVRAHLRRKGSSGEEERTPAPKKHRSYQVGDLELMFGRYEVRLKGKPVSLSSREFELLELLASDPGSVFTRDQIMEHVWGDKDATDPNSVTVFVRKIREKIEEDPSKPRYLITVWRVGYKIADRALFESGTES</sequence>
<keyword evidence="11" id="KW-1185">Reference proteome</keyword>
<dbReference type="CDD" id="cd17574">
    <property type="entry name" value="REC_OmpR"/>
    <property type="match status" value="1"/>
</dbReference>
<evidence type="ECO:0000256" key="6">
    <source>
        <dbReference type="PROSITE-ProRule" id="PRU00169"/>
    </source>
</evidence>
<feature type="DNA-binding region" description="OmpR/PhoB-type" evidence="7">
    <location>
        <begin position="135"/>
        <end position="234"/>
    </location>
</feature>
<dbReference type="SUPFAM" id="SSF52172">
    <property type="entry name" value="CheY-like"/>
    <property type="match status" value="1"/>
</dbReference>
<keyword evidence="3" id="KW-0805">Transcription regulation</keyword>
<dbReference type="PROSITE" id="PS50110">
    <property type="entry name" value="RESPONSE_REGULATORY"/>
    <property type="match status" value="1"/>
</dbReference>
<dbReference type="InterPro" id="IPR001867">
    <property type="entry name" value="OmpR/PhoB-type_DNA-bd"/>
</dbReference>
<name>A0ABM7WHU1_9ACTN</name>
<keyword evidence="5" id="KW-0804">Transcription</keyword>
<evidence type="ECO:0000313" key="11">
    <source>
        <dbReference type="Proteomes" id="UP001320544"/>
    </source>
</evidence>
<evidence type="ECO:0000256" key="2">
    <source>
        <dbReference type="ARBA" id="ARBA00023012"/>
    </source>
</evidence>
<evidence type="ECO:0000256" key="7">
    <source>
        <dbReference type="PROSITE-ProRule" id="PRU01091"/>
    </source>
</evidence>
<evidence type="ECO:0000256" key="5">
    <source>
        <dbReference type="ARBA" id="ARBA00023163"/>
    </source>
</evidence>
<dbReference type="Gene3D" id="1.10.10.10">
    <property type="entry name" value="Winged helix-like DNA-binding domain superfamily/Winged helix DNA-binding domain"/>
    <property type="match status" value="1"/>
</dbReference>
<dbReference type="InterPro" id="IPR001789">
    <property type="entry name" value="Sig_transdc_resp-reg_receiver"/>
</dbReference>
<dbReference type="PROSITE" id="PS51755">
    <property type="entry name" value="OMPR_PHOB"/>
    <property type="match status" value="1"/>
</dbReference>
<dbReference type="Pfam" id="PF00072">
    <property type="entry name" value="Response_reg"/>
    <property type="match status" value="1"/>
</dbReference>
<protein>
    <submittedName>
        <fullName evidence="10">DNA-binding response regulator</fullName>
    </submittedName>
</protein>
<evidence type="ECO:0000259" key="9">
    <source>
        <dbReference type="PROSITE" id="PS51755"/>
    </source>
</evidence>
<keyword evidence="2" id="KW-0902">Two-component regulatory system</keyword>
<proteinExistence type="predicted"/>
<dbReference type="Pfam" id="PF00486">
    <property type="entry name" value="Trans_reg_C"/>
    <property type="match status" value="1"/>
</dbReference>
<dbReference type="CDD" id="cd00383">
    <property type="entry name" value="trans_reg_C"/>
    <property type="match status" value="1"/>
</dbReference>
<evidence type="ECO:0000256" key="3">
    <source>
        <dbReference type="ARBA" id="ARBA00023015"/>
    </source>
</evidence>
<dbReference type="RefSeq" id="WP_244412073.1">
    <property type="nucleotide sequence ID" value="NZ_AP025564.1"/>
</dbReference>
<evidence type="ECO:0000256" key="1">
    <source>
        <dbReference type="ARBA" id="ARBA00022553"/>
    </source>
</evidence>
<accession>A0ABM7WHU1</accession>
<dbReference type="SUPFAM" id="SSF46894">
    <property type="entry name" value="C-terminal effector domain of the bipartite response regulators"/>
    <property type="match status" value="1"/>
</dbReference>
<dbReference type="PANTHER" id="PTHR48111:SF1">
    <property type="entry name" value="TWO-COMPONENT RESPONSE REGULATOR ORR33"/>
    <property type="match status" value="1"/>
</dbReference>
<keyword evidence="4 7" id="KW-0238">DNA-binding</keyword>
<keyword evidence="1 6" id="KW-0597">Phosphoprotein</keyword>
<dbReference type="PANTHER" id="PTHR48111">
    <property type="entry name" value="REGULATOR OF RPOS"/>
    <property type="match status" value="1"/>
</dbReference>
<dbReference type="Gene3D" id="6.10.250.690">
    <property type="match status" value="1"/>
</dbReference>
<dbReference type="SMART" id="SM00448">
    <property type="entry name" value="REC"/>
    <property type="match status" value="1"/>
</dbReference>
<feature type="modified residue" description="4-aspartylphosphate" evidence="6">
    <location>
        <position position="52"/>
    </location>
</feature>
<feature type="domain" description="Response regulatory" evidence="8">
    <location>
        <begin position="3"/>
        <end position="117"/>
    </location>
</feature>
<reference evidence="10 11" key="1">
    <citation type="submission" date="2022-01" db="EMBL/GenBank/DDBJ databases">
        <title>Novel bile acid biosynthetic pathways are enriched in the microbiome of centenarians.</title>
        <authorList>
            <person name="Sato Y."/>
            <person name="Atarashi K."/>
            <person name="Plichta R.D."/>
            <person name="Arai Y."/>
            <person name="Sasajima S."/>
            <person name="Kearney M.S."/>
            <person name="Suda W."/>
            <person name="Takeshita K."/>
            <person name="Sasaki T."/>
            <person name="Okamoto S."/>
            <person name="Skelly N.A."/>
            <person name="Okamura Y."/>
            <person name="Vlamakis H."/>
            <person name="Li Y."/>
            <person name="Tanoue T."/>
            <person name="Takei H."/>
            <person name="Nittono H."/>
            <person name="Narushima S."/>
            <person name="Irie J."/>
            <person name="Itoh H."/>
            <person name="Moriya K."/>
            <person name="Sugiura Y."/>
            <person name="Suematsu M."/>
            <person name="Moritoki N."/>
            <person name="Shibata S."/>
            <person name="Littman R.D."/>
            <person name="Fischbach A.M."/>
            <person name="Uwamino Y."/>
            <person name="Inoue T."/>
            <person name="Honda A."/>
            <person name="Hattori M."/>
            <person name="Murai T."/>
            <person name="Xavier J.R."/>
            <person name="Hirose N."/>
            <person name="Honda K."/>
        </authorList>
    </citation>
    <scope>NUCLEOTIDE SEQUENCE [LARGE SCALE GENOMIC DNA]</scope>
    <source>
        <strain evidence="10 11">CE91-St30</strain>
    </source>
</reference>